<dbReference type="AlphaFoldDB" id="A0AAN6GHT1"/>
<dbReference type="Proteomes" id="UP001176517">
    <property type="component" value="Unassembled WGS sequence"/>
</dbReference>
<name>A0AAN6GHT1_9BASI</name>
<evidence type="ECO:0000313" key="2">
    <source>
        <dbReference type="EMBL" id="KAK0541705.1"/>
    </source>
</evidence>
<dbReference type="Pfam" id="PF03184">
    <property type="entry name" value="DDE_1"/>
    <property type="match status" value="1"/>
</dbReference>
<feature type="non-terminal residue" evidence="2">
    <location>
        <position position="1"/>
    </location>
</feature>
<reference evidence="2" key="1">
    <citation type="journal article" date="2023" name="PhytoFront">
        <title>Draft Genome Resources of Seven Strains of Tilletia horrida, Causal Agent of Kernel Smut of Rice.</title>
        <authorList>
            <person name="Khanal S."/>
            <person name="Antony Babu S."/>
            <person name="Zhou X.G."/>
        </authorList>
    </citation>
    <scope>NUCLEOTIDE SEQUENCE</scope>
    <source>
        <strain evidence="2">TX6</strain>
    </source>
</reference>
<comment type="caution">
    <text evidence="2">The sequence shown here is derived from an EMBL/GenBank/DDBJ whole genome shotgun (WGS) entry which is preliminary data.</text>
</comment>
<keyword evidence="2" id="KW-0670">Pyruvate</keyword>
<gene>
    <name evidence="2" type="primary">PDC2</name>
    <name evidence="2" type="ORF">OC846_006968</name>
</gene>
<dbReference type="EMBL" id="JAPDMZ010000803">
    <property type="protein sequence ID" value="KAK0541705.1"/>
    <property type="molecule type" value="Genomic_DNA"/>
</dbReference>
<feature type="domain" description="DDE-1" evidence="1">
    <location>
        <begin position="1"/>
        <end position="75"/>
    </location>
</feature>
<feature type="non-terminal residue" evidence="2">
    <location>
        <position position="95"/>
    </location>
</feature>
<dbReference type="InterPro" id="IPR004875">
    <property type="entry name" value="DDE_SF_endonuclease_dom"/>
</dbReference>
<evidence type="ECO:0000313" key="3">
    <source>
        <dbReference type="Proteomes" id="UP001176517"/>
    </source>
</evidence>
<sequence length="95" mass="10848">PLDAGIISVFKRKYSALLSRHWVAKLDQLLAARLTAEKPSDKEIKLVKLVNLQMVFVWVHEAWNSISQESIVHCWAHTGIIPDEWKGTEDNDVVL</sequence>
<protein>
    <submittedName>
        <fullName evidence="2">Pyruvate decarboxylase 2</fullName>
    </submittedName>
</protein>
<evidence type="ECO:0000259" key="1">
    <source>
        <dbReference type="Pfam" id="PF03184"/>
    </source>
</evidence>
<proteinExistence type="predicted"/>
<accession>A0AAN6GHT1</accession>
<organism evidence="2 3">
    <name type="scientific">Tilletia horrida</name>
    <dbReference type="NCBI Taxonomy" id="155126"/>
    <lineage>
        <taxon>Eukaryota</taxon>
        <taxon>Fungi</taxon>
        <taxon>Dikarya</taxon>
        <taxon>Basidiomycota</taxon>
        <taxon>Ustilaginomycotina</taxon>
        <taxon>Exobasidiomycetes</taxon>
        <taxon>Tilletiales</taxon>
        <taxon>Tilletiaceae</taxon>
        <taxon>Tilletia</taxon>
    </lineage>
</organism>
<keyword evidence="3" id="KW-1185">Reference proteome</keyword>
<dbReference type="GO" id="GO:0003676">
    <property type="term" value="F:nucleic acid binding"/>
    <property type="evidence" value="ECO:0007669"/>
    <property type="project" value="InterPro"/>
</dbReference>